<comment type="cofactor">
    <cofactor evidence="2">
        <name>heme</name>
        <dbReference type="ChEBI" id="CHEBI:30413"/>
    </cofactor>
</comment>
<protein>
    <submittedName>
        <fullName evidence="3">Cytochrome P450</fullName>
    </submittedName>
</protein>
<proteinExistence type="inferred from homology"/>
<accession>A0A5Q0H0J9</accession>
<dbReference type="KEGG" id="ssyi:EKG83_22260"/>
<keyword evidence="2" id="KW-0408">Iron</keyword>
<keyword evidence="2" id="KW-0479">Metal-binding</keyword>
<feature type="binding site" description="axial binding residue" evidence="2">
    <location>
        <position position="323"/>
    </location>
    <ligand>
        <name>heme</name>
        <dbReference type="ChEBI" id="CHEBI:30413"/>
    </ligand>
    <ligandPart>
        <name>Fe</name>
        <dbReference type="ChEBI" id="CHEBI:18248"/>
    </ligandPart>
</feature>
<dbReference type="AlphaFoldDB" id="A0A5Q0H0J9"/>
<comment type="similarity">
    <text evidence="1">Belongs to the cytochrome P450 family.</text>
</comment>
<dbReference type="InterPro" id="IPR001128">
    <property type="entry name" value="Cyt_P450"/>
</dbReference>
<dbReference type="EMBL" id="CP034550">
    <property type="protein sequence ID" value="QFZ19791.1"/>
    <property type="molecule type" value="Genomic_DNA"/>
</dbReference>
<dbReference type="SUPFAM" id="SSF48264">
    <property type="entry name" value="Cytochrome P450"/>
    <property type="match status" value="1"/>
</dbReference>
<keyword evidence="2" id="KW-0349">Heme</keyword>
<dbReference type="RefSeq" id="WP_033429541.1">
    <property type="nucleotide sequence ID" value="NZ_CP034550.1"/>
</dbReference>
<dbReference type="InterPro" id="IPR036396">
    <property type="entry name" value="Cyt_P450_sf"/>
</dbReference>
<dbReference type="PRINTS" id="PR00463">
    <property type="entry name" value="EP450I"/>
</dbReference>
<dbReference type="GO" id="GO:0020037">
    <property type="term" value="F:heme binding"/>
    <property type="evidence" value="ECO:0007669"/>
    <property type="project" value="InterPro"/>
</dbReference>
<evidence type="ECO:0000313" key="3">
    <source>
        <dbReference type="EMBL" id="QFZ19791.1"/>
    </source>
</evidence>
<keyword evidence="4" id="KW-1185">Reference proteome</keyword>
<sequence length="371" mass="40388">MRTLDRYRFRRDPLAFVEDLRRRAPGGVLRLPWGGWCVSDPDLAQVLLRGPEFNGGASDFFGSLLPTREAQVALGHAVRDVLRSRLAEYRDRLAAEVAALPAAGRWPATGVRLVHRCLADVLLHPGTAPATRRSLERAASGGLVVRPRRLWSRVRAEALRGRLIAALTDEVGRRRGRVGEPRDVLDAVVGACPAGLPDRTAARLYLVLYRSIVAPVGCSLAWSVLLACLHHASGSPWPWPVDAVVREALRHRPMAWMVGRGVVRPTEFGGVALRPGEVLSVCPYLLHHDERHWAEPGAFRPERWAGPGRRGPYLPFGVGPFACVGASVAQALTTEALAALTDDARLAVTGGDTRPVITDGAVPRPFTLHRS</sequence>
<reference evidence="4" key="1">
    <citation type="journal article" date="2021" name="Curr. Microbiol.">
        <title>Complete genome of nocamycin-producing strain Saccharothrix syringae NRRL B-16468 reveals the biosynthetic potential for secondary metabolites.</title>
        <authorList>
            <person name="Mo X."/>
            <person name="Yang S."/>
        </authorList>
    </citation>
    <scope>NUCLEOTIDE SEQUENCE [LARGE SCALE GENOMIC DNA]</scope>
    <source>
        <strain evidence="4">ATCC 51364 / DSM 43886 / JCM 6844 / KCTC 9398 / NBRC 14523 / NRRL B-16468 / INA 2240</strain>
    </source>
</reference>
<dbReference type="GO" id="GO:0004497">
    <property type="term" value="F:monooxygenase activity"/>
    <property type="evidence" value="ECO:0007669"/>
    <property type="project" value="InterPro"/>
</dbReference>
<evidence type="ECO:0000256" key="2">
    <source>
        <dbReference type="PIRSR" id="PIRSR602401-1"/>
    </source>
</evidence>
<dbReference type="CDD" id="cd00302">
    <property type="entry name" value="cytochrome_P450"/>
    <property type="match status" value="1"/>
</dbReference>
<dbReference type="InterPro" id="IPR002401">
    <property type="entry name" value="Cyt_P450_E_grp-I"/>
</dbReference>
<evidence type="ECO:0000256" key="1">
    <source>
        <dbReference type="ARBA" id="ARBA00010617"/>
    </source>
</evidence>
<gene>
    <name evidence="3" type="ORF">EKG83_22260</name>
</gene>
<evidence type="ECO:0000313" key="4">
    <source>
        <dbReference type="Proteomes" id="UP000325787"/>
    </source>
</evidence>
<dbReference type="PANTHER" id="PTHR24305:SF166">
    <property type="entry name" value="CYTOCHROME P450 12A4, MITOCHONDRIAL-RELATED"/>
    <property type="match status" value="1"/>
</dbReference>
<dbReference type="GO" id="GO:0005506">
    <property type="term" value="F:iron ion binding"/>
    <property type="evidence" value="ECO:0007669"/>
    <property type="project" value="InterPro"/>
</dbReference>
<dbReference type="OrthoDB" id="500678at2"/>
<dbReference type="GO" id="GO:0016705">
    <property type="term" value="F:oxidoreductase activity, acting on paired donors, with incorporation or reduction of molecular oxygen"/>
    <property type="evidence" value="ECO:0007669"/>
    <property type="project" value="InterPro"/>
</dbReference>
<name>A0A5Q0H0J9_SACSY</name>
<dbReference type="InterPro" id="IPR050121">
    <property type="entry name" value="Cytochrome_P450_monoxygenase"/>
</dbReference>
<dbReference type="Gene3D" id="1.10.630.10">
    <property type="entry name" value="Cytochrome P450"/>
    <property type="match status" value="1"/>
</dbReference>
<dbReference type="Pfam" id="PF00067">
    <property type="entry name" value="p450"/>
    <property type="match status" value="1"/>
</dbReference>
<organism evidence="3 4">
    <name type="scientific">Saccharothrix syringae</name>
    <name type="common">Nocardiopsis syringae</name>
    <dbReference type="NCBI Taxonomy" id="103733"/>
    <lineage>
        <taxon>Bacteria</taxon>
        <taxon>Bacillati</taxon>
        <taxon>Actinomycetota</taxon>
        <taxon>Actinomycetes</taxon>
        <taxon>Pseudonocardiales</taxon>
        <taxon>Pseudonocardiaceae</taxon>
        <taxon>Saccharothrix</taxon>
    </lineage>
</organism>
<dbReference type="Proteomes" id="UP000325787">
    <property type="component" value="Chromosome"/>
</dbReference>
<dbReference type="PANTHER" id="PTHR24305">
    <property type="entry name" value="CYTOCHROME P450"/>
    <property type="match status" value="1"/>
</dbReference>